<dbReference type="InterPro" id="IPR036249">
    <property type="entry name" value="Thioredoxin-like_sf"/>
</dbReference>
<dbReference type="Proteomes" id="UP000284605">
    <property type="component" value="Unassembled WGS sequence"/>
</dbReference>
<dbReference type="EMBL" id="QYUK01000011">
    <property type="protein sequence ID" value="RJF88591.1"/>
    <property type="molecule type" value="Genomic_DNA"/>
</dbReference>
<name>A0A418WEY3_9PROT</name>
<dbReference type="CDD" id="cd03188">
    <property type="entry name" value="GST_C_Beta"/>
    <property type="match status" value="1"/>
</dbReference>
<dbReference type="Gene3D" id="1.20.1050.10">
    <property type="match status" value="1"/>
</dbReference>
<feature type="domain" description="GST N-terminal" evidence="1">
    <location>
        <begin position="52"/>
        <end position="133"/>
    </location>
</feature>
<dbReference type="InterPro" id="IPR004045">
    <property type="entry name" value="Glutathione_S-Trfase_N"/>
</dbReference>
<evidence type="ECO:0000259" key="1">
    <source>
        <dbReference type="PROSITE" id="PS50404"/>
    </source>
</evidence>
<dbReference type="SFLD" id="SFLDG00358">
    <property type="entry name" value="Main_(cytGST)"/>
    <property type="match status" value="1"/>
</dbReference>
<proteinExistence type="predicted"/>
<dbReference type="SFLD" id="SFLDS00019">
    <property type="entry name" value="Glutathione_Transferase_(cytos"/>
    <property type="match status" value="1"/>
</dbReference>
<keyword evidence="4" id="KW-1185">Reference proteome</keyword>
<dbReference type="SFLD" id="SFLDG01150">
    <property type="entry name" value="Main.1:_Beta-like"/>
    <property type="match status" value="1"/>
</dbReference>
<dbReference type="InterPro" id="IPR040079">
    <property type="entry name" value="Glutathione_S-Trfase"/>
</dbReference>
<organism evidence="3 4">
    <name type="scientific">Oleomonas cavernae</name>
    <dbReference type="NCBI Taxonomy" id="2320859"/>
    <lineage>
        <taxon>Bacteria</taxon>
        <taxon>Pseudomonadati</taxon>
        <taxon>Pseudomonadota</taxon>
        <taxon>Alphaproteobacteria</taxon>
        <taxon>Acetobacterales</taxon>
        <taxon>Acetobacteraceae</taxon>
        <taxon>Oleomonas</taxon>
    </lineage>
</organism>
<keyword evidence="3" id="KW-0808">Transferase</keyword>
<dbReference type="Pfam" id="PF13409">
    <property type="entry name" value="GST_N_2"/>
    <property type="match status" value="1"/>
</dbReference>
<dbReference type="CDD" id="cd03057">
    <property type="entry name" value="GST_N_Beta"/>
    <property type="match status" value="1"/>
</dbReference>
<dbReference type="SUPFAM" id="SSF47616">
    <property type="entry name" value="GST C-terminal domain-like"/>
    <property type="match status" value="1"/>
</dbReference>
<protein>
    <submittedName>
        <fullName evidence="3">Glutathione transferase GstA</fullName>
    </submittedName>
</protein>
<dbReference type="SUPFAM" id="SSF52833">
    <property type="entry name" value="Thioredoxin-like"/>
    <property type="match status" value="1"/>
</dbReference>
<evidence type="ECO:0000313" key="4">
    <source>
        <dbReference type="Proteomes" id="UP000284605"/>
    </source>
</evidence>
<feature type="domain" description="GST C-terminal" evidence="2">
    <location>
        <begin position="139"/>
        <end position="260"/>
    </location>
</feature>
<gene>
    <name evidence="3" type="ORF">D3874_17630</name>
</gene>
<dbReference type="PROSITE" id="PS50405">
    <property type="entry name" value="GST_CTER"/>
    <property type="match status" value="1"/>
</dbReference>
<sequence>MKTRRTRFRISALSKPRGRPGARFVDSVLFRIISVDTPPFVYFCTVSHKTWEGVMELYASPMACSLASHITALEAGLPVTVHYVEGAKTADGRDYREIAPNGYVPALVLASGQVLNEGPSVLQYLADQKPELGLAPAWGTTERYLLIDTLNYLSTEVHKRLFQPIFSGTAAEPTKAAAMAALEPTLDYLSRRLGERAYLVADGFTVADAYFVTLLNWFRFIGTDIARWPNINAYYQAHLARPAVAQAMAEEMSERARRAA</sequence>
<dbReference type="InterPro" id="IPR010987">
    <property type="entry name" value="Glutathione-S-Trfase_C-like"/>
</dbReference>
<dbReference type="InterPro" id="IPR036282">
    <property type="entry name" value="Glutathione-S-Trfase_C_sf"/>
</dbReference>
<reference evidence="3 4" key="1">
    <citation type="submission" date="2018-09" db="EMBL/GenBank/DDBJ databases">
        <authorList>
            <person name="Zhu H."/>
        </authorList>
    </citation>
    <scope>NUCLEOTIDE SEQUENCE [LARGE SCALE GENOMIC DNA]</scope>
    <source>
        <strain evidence="3 4">K1W22B-8</strain>
    </source>
</reference>
<dbReference type="Pfam" id="PF13410">
    <property type="entry name" value="GST_C_2"/>
    <property type="match status" value="1"/>
</dbReference>
<dbReference type="GO" id="GO:0016740">
    <property type="term" value="F:transferase activity"/>
    <property type="evidence" value="ECO:0007669"/>
    <property type="project" value="UniProtKB-KW"/>
</dbReference>
<dbReference type="PANTHER" id="PTHR44051">
    <property type="entry name" value="GLUTATHIONE S-TRANSFERASE-RELATED"/>
    <property type="match status" value="1"/>
</dbReference>
<dbReference type="PANTHER" id="PTHR44051:SF8">
    <property type="entry name" value="GLUTATHIONE S-TRANSFERASE GSTA"/>
    <property type="match status" value="1"/>
</dbReference>
<accession>A0A418WEY3</accession>
<dbReference type="Gene3D" id="3.40.30.10">
    <property type="entry name" value="Glutaredoxin"/>
    <property type="match status" value="1"/>
</dbReference>
<dbReference type="AlphaFoldDB" id="A0A418WEY3"/>
<comment type="caution">
    <text evidence="3">The sequence shown here is derived from an EMBL/GenBank/DDBJ whole genome shotgun (WGS) entry which is preliminary data.</text>
</comment>
<dbReference type="PROSITE" id="PS50404">
    <property type="entry name" value="GST_NTER"/>
    <property type="match status" value="1"/>
</dbReference>
<evidence type="ECO:0000259" key="2">
    <source>
        <dbReference type="PROSITE" id="PS50405"/>
    </source>
</evidence>
<evidence type="ECO:0000313" key="3">
    <source>
        <dbReference type="EMBL" id="RJF88591.1"/>
    </source>
</evidence>